<dbReference type="EMBL" id="KN831816">
    <property type="protein sequence ID" value="KIM35700.1"/>
    <property type="molecule type" value="Genomic_DNA"/>
</dbReference>
<dbReference type="SUPFAM" id="SSF52540">
    <property type="entry name" value="P-loop containing nucleoside triphosphate hydrolases"/>
    <property type="match status" value="1"/>
</dbReference>
<accession>A0A0C3BG46</accession>
<name>A0A0C3BG46_HEBCY</name>
<evidence type="ECO:0000256" key="1">
    <source>
        <dbReference type="ARBA" id="ARBA00022737"/>
    </source>
</evidence>
<dbReference type="InterPro" id="IPR056884">
    <property type="entry name" value="NPHP3-like_N"/>
</dbReference>
<dbReference type="Gene3D" id="3.40.50.300">
    <property type="entry name" value="P-loop containing nucleotide triphosphate hydrolases"/>
    <property type="match status" value="1"/>
</dbReference>
<keyword evidence="4" id="KW-1185">Reference proteome</keyword>
<dbReference type="PANTHER" id="PTHR10039:SF17">
    <property type="entry name" value="FUNGAL STAND N-TERMINAL GOODBYE DOMAIN-CONTAINING PROTEIN-RELATED"/>
    <property type="match status" value="1"/>
</dbReference>
<evidence type="ECO:0000313" key="3">
    <source>
        <dbReference type="EMBL" id="KIM35700.1"/>
    </source>
</evidence>
<organism evidence="3 4">
    <name type="scientific">Hebeloma cylindrosporum</name>
    <dbReference type="NCBI Taxonomy" id="76867"/>
    <lineage>
        <taxon>Eukaryota</taxon>
        <taxon>Fungi</taxon>
        <taxon>Dikarya</taxon>
        <taxon>Basidiomycota</taxon>
        <taxon>Agaricomycotina</taxon>
        <taxon>Agaricomycetes</taxon>
        <taxon>Agaricomycetidae</taxon>
        <taxon>Agaricales</taxon>
        <taxon>Agaricineae</taxon>
        <taxon>Hymenogastraceae</taxon>
        <taxon>Hebeloma</taxon>
    </lineage>
</organism>
<dbReference type="OrthoDB" id="3027122at2759"/>
<feature type="domain" description="Nephrocystin 3-like N-terminal" evidence="2">
    <location>
        <begin position="58"/>
        <end position="222"/>
    </location>
</feature>
<proteinExistence type="predicted"/>
<protein>
    <recommendedName>
        <fullName evidence="2">Nephrocystin 3-like N-terminal domain-containing protein</fullName>
    </recommendedName>
</protein>
<dbReference type="AlphaFoldDB" id="A0A0C3BG46"/>
<gene>
    <name evidence="3" type="ORF">M413DRAFT_449637</name>
</gene>
<dbReference type="HOGENOM" id="CLU_000288_6_10_1"/>
<dbReference type="InterPro" id="IPR027417">
    <property type="entry name" value="P-loop_NTPase"/>
</dbReference>
<reference evidence="3 4" key="1">
    <citation type="submission" date="2014-04" db="EMBL/GenBank/DDBJ databases">
        <authorList>
            <consortium name="DOE Joint Genome Institute"/>
            <person name="Kuo A."/>
            <person name="Gay G."/>
            <person name="Dore J."/>
            <person name="Kohler A."/>
            <person name="Nagy L.G."/>
            <person name="Floudas D."/>
            <person name="Copeland A."/>
            <person name="Barry K.W."/>
            <person name="Cichocki N."/>
            <person name="Veneault-Fourrey C."/>
            <person name="LaButti K."/>
            <person name="Lindquist E.A."/>
            <person name="Lipzen A."/>
            <person name="Lundell T."/>
            <person name="Morin E."/>
            <person name="Murat C."/>
            <person name="Sun H."/>
            <person name="Tunlid A."/>
            <person name="Henrissat B."/>
            <person name="Grigoriev I.V."/>
            <person name="Hibbett D.S."/>
            <person name="Martin F."/>
            <person name="Nordberg H.P."/>
            <person name="Cantor M.N."/>
            <person name="Hua S.X."/>
        </authorList>
    </citation>
    <scope>NUCLEOTIDE SEQUENCE [LARGE SCALE GENOMIC DNA]</scope>
    <source>
        <strain evidence="4">h7</strain>
    </source>
</reference>
<dbReference type="PANTHER" id="PTHR10039">
    <property type="entry name" value="AMELOGENIN"/>
    <property type="match status" value="1"/>
</dbReference>
<sequence>MFHDSQAVITGGSFNIFHGHRGLNLLQEATLPSAFHNSLHRSDPPKCHKHTREAILDKIMEWVRKKIDRDAFIMWLYGAAGAGKSAIAQTIAELCEEHKLLLASFFFFRADSLRSNSKKLVATIAYQVAVAIPGVRGVMEAVIDNDPHLLSRSLITQFTALIVDPLESLFENSLGEHPDLPNLIIIDGLDECKDGTQVQVLDMIFAVGKRSKFPFIFLVASRPELEISSALGDGKIREGLTRLPLDADITSLDDIKHFLQDKFDDIRLTHPIRSDLPSSWPSTKDIKTLVYKSSGQFIYASTVIKFVSSPRHRPDHRLEIILDLRRKGKDLPFAELDALYRYVLSSVEDSNTTVQIIATALTLSYGGDISILTGILDLSPSDIKLHLIDLGSLVKYEEHFLRILHASLGDFLFDQARSQELHIDRRSIHTKIIQAVLRECLRPQRTGDWSVYLMYPFDSLQYHCSKAELTPEFVAQIRHFPVREAFSQTSWLALLSAQAFVDFAKFISSLDIECADLISTRYLSEIDEALVFSLNLCPPPAIGAIMVLLLSGALDIHFSNGMVKSTFDEGANAILALHGLIFCGISDKMQWEILRSFIFYSLLTHSEDEGSALLHGFLSDPQRSQHHAVDNRMHNSTTKRCFSYIINRPLAHFPGIRDWATKSKRRPWLWRWRKRKAVITTSEVKWQQKQQVGCNKKFEPFWALLLALQYLPYLLNNATRSEELIAMAKTWPYRYHLPASLFPHDTKTAGNAVKHYLARFDGESEVEVGPPPMCGAHIEAEILGQK</sequence>
<dbReference type="STRING" id="686832.A0A0C3BG46"/>
<dbReference type="Proteomes" id="UP000053424">
    <property type="component" value="Unassembled WGS sequence"/>
</dbReference>
<reference evidence="4" key="2">
    <citation type="submission" date="2015-01" db="EMBL/GenBank/DDBJ databases">
        <title>Evolutionary Origins and Diversification of the Mycorrhizal Mutualists.</title>
        <authorList>
            <consortium name="DOE Joint Genome Institute"/>
            <consortium name="Mycorrhizal Genomics Consortium"/>
            <person name="Kohler A."/>
            <person name="Kuo A."/>
            <person name="Nagy L.G."/>
            <person name="Floudas D."/>
            <person name="Copeland A."/>
            <person name="Barry K.W."/>
            <person name="Cichocki N."/>
            <person name="Veneault-Fourrey C."/>
            <person name="LaButti K."/>
            <person name="Lindquist E.A."/>
            <person name="Lipzen A."/>
            <person name="Lundell T."/>
            <person name="Morin E."/>
            <person name="Murat C."/>
            <person name="Riley R."/>
            <person name="Ohm R."/>
            <person name="Sun H."/>
            <person name="Tunlid A."/>
            <person name="Henrissat B."/>
            <person name="Grigoriev I.V."/>
            <person name="Hibbett D.S."/>
            <person name="Martin F."/>
        </authorList>
    </citation>
    <scope>NUCLEOTIDE SEQUENCE [LARGE SCALE GENOMIC DNA]</scope>
    <source>
        <strain evidence="4">h7</strain>
    </source>
</reference>
<dbReference type="Pfam" id="PF24883">
    <property type="entry name" value="NPHP3_N"/>
    <property type="match status" value="1"/>
</dbReference>
<keyword evidence="1" id="KW-0677">Repeat</keyword>
<evidence type="ECO:0000313" key="4">
    <source>
        <dbReference type="Proteomes" id="UP000053424"/>
    </source>
</evidence>
<evidence type="ECO:0000259" key="2">
    <source>
        <dbReference type="Pfam" id="PF24883"/>
    </source>
</evidence>